<accession>A0ABQ8T5E3</accession>
<dbReference type="EMBL" id="JAJSOF020000015">
    <property type="protein sequence ID" value="KAJ4440895.1"/>
    <property type="molecule type" value="Genomic_DNA"/>
</dbReference>
<organism evidence="1 2">
    <name type="scientific">Periplaneta americana</name>
    <name type="common">American cockroach</name>
    <name type="synonym">Blatta americana</name>
    <dbReference type="NCBI Taxonomy" id="6978"/>
    <lineage>
        <taxon>Eukaryota</taxon>
        <taxon>Metazoa</taxon>
        <taxon>Ecdysozoa</taxon>
        <taxon>Arthropoda</taxon>
        <taxon>Hexapoda</taxon>
        <taxon>Insecta</taxon>
        <taxon>Pterygota</taxon>
        <taxon>Neoptera</taxon>
        <taxon>Polyneoptera</taxon>
        <taxon>Dictyoptera</taxon>
        <taxon>Blattodea</taxon>
        <taxon>Blattoidea</taxon>
        <taxon>Blattidae</taxon>
        <taxon>Blattinae</taxon>
        <taxon>Periplaneta</taxon>
    </lineage>
</organism>
<keyword evidence="2" id="KW-1185">Reference proteome</keyword>
<comment type="caution">
    <text evidence="1">The sequence shown here is derived from an EMBL/GenBank/DDBJ whole genome shotgun (WGS) entry which is preliminary data.</text>
</comment>
<reference evidence="1 2" key="1">
    <citation type="journal article" date="2022" name="Allergy">
        <title>Genome assembly and annotation of Periplaneta americana reveal a comprehensive cockroach allergen profile.</title>
        <authorList>
            <person name="Wang L."/>
            <person name="Xiong Q."/>
            <person name="Saelim N."/>
            <person name="Wang L."/>
            <person name="Nong W."/>
            <person name="Wan A.T."/>
            <person name="Shi M."/>
            <person name="Liu X."/>
            <person name="Cao Q."/>
            <person name="Hui J.H.L."/>
            <person name="Sookrung N."/>
            <person name="Leung T.F."/>
            <person name="Tungtrongchitr A."/>
            <person name="Tsui S.K.W."/>
        </authorList>
    </citation>
    <scope>NUCLEOTIDE SEQUENCE [LARGE SCALE GENOMIC DNA]</scope>
    <source>
        <strain evidence="1">PWHHKU_190912</strain>
    </source>
</reference>
<evidence type="ECO:0000313" key="2">
    <source>
        <dbReference type="Proteomes" id="UP001148838"/>
    </source>
</evidence>
<proteinExistence type="predicted"/>
<sequence>MSSGSSTDSYPAFAHVGLRENPGKNLYQVTCPDRESNHEPKELFGPRVQRQVDELTSKFGNICVTRSSSEKLTSQLQKQYLEKVIKTYVKEQPFLLILDSWEGQQRPTILLRLDLCLAEVSTQPVVAILAAKAETLGHVLGFCRKTELLRNNRHHKARTGIADVLNRRGWETKRLQWRTEKDFCILNFIVVLTSQLVVFNDISEQSFVQNYPVGLKLASGTLILRQGGCIYNRESTGRPPVSEETLELVRESLTCSPRKSTIRASKELQDTEVYCARTKVRNRLSIGLGWSQRQ</sequence>
<evidence type="ECO:0000313" key="1">
    <source>
        <dbReference type="EMBL" id="KAJ4440895.1"/>
    </source>
</evidence>
<evidence type="ECO:0008006" key="3">
    <source>
        <dbReference type="Google" id="ProtNLM"/>
    </source>
</evidence>
<gene>
    <name evidence="1" type="ORF">ANN_10742</name>
</gene>
<dbReference type="Proteomes" id="UP001148838">
    <property type="component" value="Unassembled WGS sequence"/>
</dbReference>
<name>A0ABQ8T5E3_PERAM</name>
<protein>
    <recommendedName>
        <fullName evidence="3">NB-ARC domain-containing protein</fullName>
    </recommendedName>
</protein>